<evidence type="ECO:0000256" key="5">
    <source>
        <dbReference type="ARBA" id="ARBA00022984"/>
    </source>
</evidence>
<gene>
    <name evidence="10" type="ORF">OCGS_2228</name>
</gene>
<keyword evidence="8" id="KW-0732">Signal</keyword>
<dbReference type="Proteomes" id="UP000006765">
    <property type="component" value="Unassembled WGS sequence"/>
</dbReference>
<comment type="similarity">
    <text evidence="2">Belongs to the YkuD family.</text>
</comment>
<dbReference type="InterPro" id="IPR036366">
    <property type="entry name" value="PGBDSf"/>
</dbReference>
<dbReference type="GO" id="GO:0004180">
    <property type="term" value="F:carboxypeptidase activity"/>
    <property type="evidence" value="ECO:0007669"/>
    <property type="project" value="UniProtKB-ARBA"/>
</dbReference>
<evidence type="ECO:0000256" key="4">
    <source>
        <dbReference type="ARBA" id="ARBA00022960"/>
    </source>
</evidence>
<evidence type="ECO:0000256" key="7">
    <source>
        <dbReference type="PROSITE-ProRule" id="PRU01373"/>
    </source>
</evidence>
<comment type="caution">
    <text evidence="10">The sequence shown here is derived from an EMBL/GenBank/DDBJ whole genome shotgun (WGS) entry which is preliminary data.</text>
</comment>
<evidence type="ECO:0000256" key="8">
    <source>
        <dbReference type="SAM" id="SignalP"/>
    </source>
</evidence>
<dbReference type="PANTHER" id="PTHR41533">
    <property type="entry name" value="L,D-TRANSPEPTIDASE HI_1667-RELATED"/>
    <property type="match status" value="1"/>
</dbReference>
<keyword evidence="4 7" id="KW-0133">Cell shape</keyword>
<feature type="active site" description="Nucleophile" evidence="7">
    <location>
        <position position="441"/>
    </location>
</feature>
<reference evidence="10 11" key="1">
    <citation type="journal article" date="2012" name="J. Bacteriol.">
        <title>Draft Genome Sequence of Oceaniovalibus guishaninsula JLT2003T.</title>
        <authorList>
            <person name="Tang K."/>
            <person name="Liu K."/>
            <person name="Jiao N."/>
        </authorList>
    </citation>
    <scope>NUCLEOTIDE SEQUENCE [LARGE SCALE GENOMIC DNA]</scope>
    <source>
        <strain evidence="10 11">JLT2003</strain>
    </source>
</reference>
<accession>K2GL46</accession>
<organism evidence="10 11">
    <name type="scientific">Oceaniovalibus guishaninsula JLT2003</name>
    <dbReference type="NCBI Taxonomy" id="1231392"/>
    <lineage>
        <taxon>Bacteria</taxon>
        <taxon>Pseudomonadati</taxon>
        <taxon>Pseudomonadota</taxon>
        <taxon>Alphaproteobacteria</taxon>
        <taxon>Rhodobacterales</taxon>
        <taxon>Roseobacteraceae</taxon>
        <taxon>Oceaniovalibus</taxon>
    </lineage>
</organism>
<evidence type="ECO:0000256" key="6">
    <source>
        <dbReference type="ARBA" id="ARBA00023316"/>
    </source>
</evidence>
<keyword evidence="3" id="KW-0808">Transferase</keyword>
<dbReference type="Gene3D" id="1.10.101.10">
    <property type="entry name" value="PGBD-like superfamily/PGBD"/>
    <property type="match status" value="1"/>
</dbReference>
<dbReference type="RefSeq" id="WP_007427380.1">
    <property type="nucleotide sequence ID" value="NZ_AMGO01000052.1"/>
</dbReference>
<keyword evidence="6 7" id="KW-0961">Cell wall biogenesis/degradation</keyword>
<protein>
    <submittedName>
        <fullName evidence="10">Peptidoglycan binding domain protein, putative</fullName>
    </submittedName>
</protein>
<evidence type="ECO:0000313" key="11">
    <source>
        <dbReference type="Proteomes" id="UP000006765"/>
    </source>
</evidence>
<dbReference type="Pfam" id="PF01471">
    <property type="entry name" value="PG_binding_1"/>
    <property type="match status" value="1"/>
</dbReference>
<dbReference type="InterPro" id="IPR038063">
    <property type="entry name" value="Transpep_catalytic_dom"/>
</dbReference>
<dbReference type="Gene3D" id="2.40.440.10">
    <property type="entry name" value="L,D-transpeptidase catalytic domain-like"/>
    <property type="match status" value="1"/>
</dbReference>
<dbReference type="GO" id="GO:0009252">
    <property type="term" value="P:peptidoglycan biosynthetic process"/>
    <property type="evidence" value="ECO:0007669"/>
    <property type="project" value="UniProtKB-UniPathway"/>
</dbReference>
<dbReference type="InterPro" id="IPR045380">
    <property type="entry name" value="LD_TPept_scaffold_dom"/>
</dbReference>
<evidence type="ECO:0000256" key="1">
    <source>
        <dbReference type="ARBA" id="ARBA00004752"/>
    </source>
</evidence>
<dbReference type="CDD" id="cd16913">
    <property type="entry name" value="YkuD_like"/>
    <property type="match status" value="1"/>
</dbReference>
<evidence type="ECO:0000256" key="3">
    <source>
        <dbReference type="ARBA" id="ARBA00022679"/>
    </source>
</evidence>
<dbReference type="STRING" id="1231392.OCGS_2228"/>
<evidence type="ECO:0000256" key="2">
    <source>
        <dbReference type="ARBA" id="ARBA00005992"/>
    </source>
</evidence>
<dbReference type="SUPFAM" id="SSF141523">
    <property type="entry name" value="L,D-transpeptidase catalytic domain-like"/>
    <property type="match status" value="1"/>
</dbReference>
<evidence type="ECO:0000313" key="10">
    <source>
        <dbReference type="EMBL" id="EKE43496.1"/>
    </source>
</evidence>
<dbReference type="Pfam" id="PF20142">
    <property type="entry name" value="Scaffold"/>
    <property type="match status" value="1"/>
</dbReference>
<dbReference type="PATRIC" id="fig|1231392.3.peg.2240"/>
<dbReference type="EMBL" id="AMGO01000052">
    <property type="protein sequence ID" value="EKE43496.1"/>
    <property type="molecule type" value="Genomic_DNA"/>
</dbReference>
<dbReference type="GO" id="GO:0008360">
    <property type="term" value="P:regulation of cell shape"/>
    <property type="evidence" value="ECO:0007669"/>
    <property type="project" value="UniProtKB-UniRule"/>
</dbReference>
<comment type="pathway">
    <text evidence="1 7">Cell wall biogenesis; peptidoglycan biosynthesis.</text>
</comment>
<dbReference type="Pfam" id="PF03734">
    <property type="entry name" value="YkuD"/>
    <property type="match status" value="1"/>
</dbReference>
<dbReference type="GO" id="GO:0071555">
    <property type="term" value="P:cell wall organization"/>
    <property type="evidence" value="ECO:0007669"/>
    <property type="project" value="UniProtKB-UniRule"/>
</dbReference>
<dbReference type="PROSITE" id="PS52029">
    <property type="entry name" value="LD_TPASE"/>
    <property type="match status" value="1"/>
</dbReference>
<proteinExistence type="inferred from homology"/>
<dbReference type="UniPathway" id="UPA00219"/>
<keyword evidence="11" id="KW-1185">Reference proteome</keyword>
<dbReference type="GO" id="GO:0016740">
    <property type="term" value="F:transferase activity"/>
    <property type="evidence" value="ECO:0007669"/>
    <property type="project" value="UniProtKB-KW"/>
</dbReference>
<dbReference type="InterPro" id="IPR005490">
    <property type="entry name" value="LD_TPept_cat_dom"/>
</dbReference>
<evidence type="ECO:0000259" key="9">
    <source>
        <dbReference type="PROSITE" id="PS52029"/>
    </source>
</evidence>
<feature type="domain" description="L,D-TPase catalytic" evidence="9">
    <location>
        <begin position="291"/>
        <end position="466"/>
    </location>
</feature>
<dbReference type="InterPro" id="IPR002477">
    <property type="entry name" value="Peptidoglycan-bd-like"/>
</dbReference>
<sequence>MRKTIRGSVAALAVAATLLSASHVSAGVTAFGLAVAEASADDSDLAAYYRDGAYRPLWVGSEPAALARRAALLRALDGAHRHGLPAGRYGGEKLQALLATTVTEDDRGKAEIALSKAFLAYARNIQSGVLVPNDVVPAIKREPPRRTVADLMEALRTKPADRLFRDLLPRSSEYIRLFREKAALEAVIAAGDWGSPLPERTLAPGQSGADVTALRDRLTTLGYLPRSAASRFDESMTDAVRAFQTDIGVPPDGVVGGATLAGLNVDPLTRLQSVIVAMERERWMPRDLGSRHIRVNLTDFQAAIIEADEVVFVTRSVIGARSGGRETPEFSDEMDHMVVNPSWYVPRSIVVGEYLPVLRGNPFALSHMQITDRSGRPVPRAGGFSRYTASSFPYSMRQPPGDGNALGRVKFMFPNKYNIYLHDTPSKSLFDRDVRAFSHGCVRLNDPFDFAYELLSMQSDQPEALFQSHLRTGRETRIDLERPVPVHLIYRTAIAKPNGGMQYRDDVYGRDAAILEALIRAGVALPLPRS</sequence>
<dbReference type="InterPro" id="IPR036365">
    <property type="entry name" value="PGBD-like_sf"/>
</dbReference>
<feature type="chain" id="PRO_5003860160" evidence="8">
    <location>
        <begin position="27"/>
        <end position="530"/>
    </location>
</feature>
<dbReference type="InterPro" id="IPR052905">
    <property type="entry name" value="LD-transpeptidase_YkuD-like"/>
</dbReference>
<feature type="active site" description="Proton donor/acceptor" evidence="7">
    <location>
        <position position="422"/>
    </location>
</feature>
<dbReference type="PANTHER" id="PTHR41533:SF2">
    <property type="entry name" value="BLR7131 PROTEIN"/>
    <property type="match status" value="1"/>
</dbReference>
<dbReference type="SUPFAM" id="SSF47090">
    <property type="entry name" value="PGBD-like"/>
    <property type="match status" value="1"/>
</dbReference>
<feature type="signal peptide" evidence="8">
    <location>
        <begin position="1"/>
        <end position="26"/>
    </location>
</feature>
<keyword evidence="5 7" id="KW-0573">Peptidoglycan synthesis</keyword>
<dbReference type="OrthoDB" id="9778545at2"/>
<name>K2GL46_9RHOB</name>
<dbReference type="AlphaFoldDB" id="K2GL46"/>
<dbReference type="eggNOG" id="COG2989">
    <property type="taxonomic scope" value="Bacteria"/>
</dbReference>